<reference evidence="2 3" key="1">
    <citation type="journal article" date="2018" name="Evol. Lett.">
        <title>Horizontal gene cluster transfer increased hallucinogenic mushroom diversity.</title>
        <authorList>
            <person name="Reynolds H.T."/>
            <person name="Vijayakumar V."/>
            <person name="Gluck-Thaler E."/>
            <person name="Korotkin H.B."/>
            <person name="Matheny P.B."/>
            <person name="Slot J.C."/>
        </authorList>
    </citation>
    <scope>NUCLEOTIDE SEQUENCE [LARGE SCALE GENOMIC DNA]</scope>
    <source>
        <strain evidence="2 3">2631</strain>
    </source>
</reference>
<evidence type="ECO:0000313" key="2">
    <source>
        <dbReference type="EMBL" id="PPQ82746.1"/>
    </source>
</evidence>
<dbReference type="STRING" id="93625.A0A409WWA9"/>
<comment type="caution">
    <text evidence="2">The sequence shown here is derived from an EMBL/GenBank/DDBJ whole genome shotgun (WGS) entry which is preliminary data.</text>
</comment>
<organism evidence="2 3">
    <name type="scientific">Psilocybe cyanescens</name>
    <dbReference type="NCBI Taxonomy" id="93625"/>
    <lineage>
        <taxon>Eukaryota</taxon>
        <taxon>Fungi</taxon>
        <taxon>Dikarya</taxon>
        <taxon>Basidiomycota</taxon>
        <taxon>Agaricomycotina</taxon>
        <taxon>Agaricomycetes</taxon>
        <taxon>Agaricomycetidae</taxon>
        <taxon>Agaricales</taxon>
        <taxon>Agaricineae</taxon>
        <taxon>Strophariaceae</taxon>
        <taxon>Psilocybe</taxon>
    </lineage>
</organism>
<feature type="transmembrane region" description="Helical" evidence="1">
    <location>
        <begin position="250"/>
        <end position="268"/>
    </location>
</feature>
<sequence>VLGDWHDPLLNSIWGHHTAVCILLQRLVKKAGQKKSGTFKAKTVPEPFACLYQLHVCDEHMGACTAKLYIIHRDVFSCKPGENIQMDYGFNMLSLVPSACHMGSRRTYDLAVLGFIPGRLKGHTIGVELNVGASCVWDASENLSNMCHIVTGFLTYIPHNSGVAGGIRNKFAVDPQTVSLCISAFANILLATLISVRLIQHQRHLRKTLGKSHGSLYTRVITMCVESSALIVMFCLPSVAAALVVNYPSLSQATMGVLAYVYVCALCYRISIYSNCTNIVGMDRSSPLF</sequence>
<evidence type="ECO:0000313" key="3">
    <source>
        <dbReference type="Proteomes" id="UP000283269"/>
    </source>
</evidence>
<keyword evidence="1" id="KW-0472">Membrane</keyword>
<accession>A0A409WWA9</accession>
<name>A0A409WWA9_PSICY</name>
<dbReference type="OrthoDB" id="3267806at2759"/>
<keyword evidence="1" id="KW-0812">Transmembrane</keyword>
<dbReference type="AlphaFoldDB" id="A0A409WWA9"/>
<feature type="transmembrane region" description="Helical" evidence="1">
    <location>
        <begin position="220"/>
        <end position="244"/>
    </location>
</feature>
<protein>
    <submittedName>
        <fullName evidence="2">Uncharacterized protein</fullName>
    </submittedName>
</protein>
<proteinExistence type="predicted"/>
<dbReference type="Proteomes" id="UP000283269">
    <property type="component" value="Unassembled WGS sequence"/>
</dbReference>
<keyword evidence="3" id="KW-1185">Reference proteome</keyword>
<dbReference type="InParanoid" id="A0A409WWA9"/>
<dbReference type="EMBL" id="NHYD01003099">
    <property type="protein sequence ID" value="PPQ82746.1"/>
    <property type="molecule type" value="Genomic_DNA"/>
</dbReference>
<feature type="non-terminal residue" evidence="2">
    <location>
        <position position="1"/>
    </location>
</feature>
<evidence type="ECO:0000256" key="1">
    <source>
        <dbReference type="SAM" id="Phobius"/>
    </source>
</evidence>
<gene>
    <name evidence="2" type="ORF">CVT25_009300</name>
</gene>
<keyword evidence="1" id="KW-1133">Transmembrane helix</keyword>
<feature type="transmembrane region" description="Helical" evidence="1">
    <location>
        <begin position="177"/>
        <end position="199"/>
    </location>
</feature>